<organism evidence="7 8">
    <name type="scientific">Planomicrobium stackebrandtii</name>
    <dbReference type="NCBI Taxonomy" id="253160"/>
    <lineage>
        <taxon>Bacteria</taxon>
        <taxon>Bacillati</taxon>
        <taxon>Bacillota</taxon>
        <taxon>Bacilli</taxon>
        <taxon>Bacillales</taxon>
        <taxon>Caryophanaceae</taxon>
        <taxon>Planomicrobium</taxon>
    </lineage>
</organism>
<dbReference type="InterPro" id="IPR023485">
    <property type="entry name" value="Ptyr_pPase"/>
</dbReference>
<keyword evidence="8" id="KW-1185">Reference proteome</keyword>
<dbReference type="PANTHER" id="PTHR11717:SF7">
    <property type="entry name" value="LOW MOLECULAR WEIGHT PHOSPHOTYROSINE PROTEIN PHOSPHATASE"/>
    <property type="match status" value="1"/>
</dbReference>
<dbReference type="GO" id="GO:0004725">
    <property type="term" value="F:protein tyrosine phosphatase activity"/>
    <property type="evidence" value="ECO:0007669"/>
    <property type="project" value="UniProtKB-EC"/>
</dbReference>
<evidence type="ECO:0000256" key="4">
    <source>
        <dbReference type="ARBA" id="ARBA00022912"/>
    </source>
</evidence>
<dbReference type="SUPFAM" id="SSF52788">
    <property type="entry name" value="Phosphotyrosine protein phosphatases I"/>
    <property type="match status" value="1"/>
</dbReference>
<dbReference type="PANTHER" id="PTHR11717">
    <property type="entry name" value="LOW MOLECULAR WEIGHT PROTEIN TYROSINE PHOSPHATASE"/>
    <property type="match status" value="1"/>
</dbReference>
<evidence type="ECO:0000313" key="8">
    <source>
        <dbReference type="Proteomes" id="UP001241988"/>
    </source>
</evidence>
<dbReference type="InterPro" id="IPR017867">
    <property type="entry name" value="Tyr_phospatase_low_mol_wt"/>
</dbReference>
<keyword evidence="3 7" id="KW-0378">Hydrolase</keyword>
<dbReference type="Proteomes" id="UP001241988">
    <property type="component" value="Unassembled WGS sequence"/>
</dbReference>
<dbReference type="Gene3D" id="3.40.50.2300">
    <property type="match status" value="1"/>
</dbReference>
<protein>
    <recommendedName>
        <fullName evidence="2">protein-tyrosine-phosphatase</fullName>
        <ecNumber evidence="2">3.1.3.48</ecNumber>
    </recommendedName>
</protein>
<proteinExistence type="inferred from homology"/>
<dbReference type="EC" id="3.1.3.48" evidence="2"/>
<reference evidence="7 8" key="1">
    <citation type="submission" date="2023-07" db="EMBL/GenBank/DDBJ databases">
        <title>Genomic Encyclopedia of Type Strains, Phase IV (KMG-IV): sequencing the most valuable type-strain genomes for metagenomic binning, comparative biology and taxonomic classification.</title>
        <authorList>
            <person name="Goeker M."/>
        </authorList>
    </citation>
    <scope>NUCLEOTIDE SEQUENCE [LARGE SCALE GENOMIC DNA]</scope>
    <source>
        <strain evidence="7 8">DSM 16419</strain>
    </source>
</reference>
<dbReference type="InterPro" id="IPR036196">
    <property type="entry name" value="Ptyr_pPase_sf"/>
</dbReference>
<dbReference type="SMART" id="SM00226">
    <property type="entry name" value="LMWPc"/>
    <property type="match status" value="1"/>
</dbReference>
<dbReference type="InterPro" id="IPR050438">
    <property type="entry name" value="LMW_PTPase"/>
</dbReference>
<sequence>MIRVLFVCLGNICRSPMAEAVLREQLDKAGLSKKVEVDSAGTGSWHVGKDPHPGTLKILNDYSITAHGLKGRQLQKGDFDKFDFIIGMDQSNIDDIRWMLGQPDHPKILRFLDLTDHSKDVPDPYFTGNFEETYQLVVDGCKALLLKIKEDGNFE</sequence>
<name>A0ABU0GPV7_9BACL</name>
<evidence type="ECO:0000313" key="7">
    <source>
        <dbReference type="EMBL" id="MDQ0427333.1"/>
    </source>
</evidence>
<evidence type="ECO:0000256" key="2">
    <source>
        <dbReference type="ARBA" id="ARBA00013064"/>
    </source>
</evidence>
<dbReference type="CDD" id="cd16343">
    <property type="entry name" value="LMWPTP"/>
    <property type="match status" value="1"/>
</dbReference>
<dbReference type="RefSeq" id="WP_308785651.1">
    <property type="nucleotide sequence ID" value="NZ_JAUSWB010000001.1"/>
</dbReference>
<evidence type="ECO:0000256" key="5">
    <source>
        <dbReference type="ARBA" id="ARBA00051722"/>
    </source>
</evidence>
<dbReference type="Pfam" id="PF01451">
    <property type="entry name" value="LMWPc"/>
    <property type="match status" value="1"/>
</dbReference>
<comment type="catalytic activity">
    <reaction evidence="5">
        <text>O-phospho-L-tyrosyl-[protein] + H2O = L-tyrosyl-[protein] + phosphate</text>
        <dbReference type="Rhea" id="RHEA:10684"/>
        <dbReference type="Rhea" id="RHEA-COMP:10136"/>
        <dbReference type="Rhea" id="RHEA-COMP:20101"/>
        <dbReference type="ChEBI" id="CHEBI:15377"/>
        <dbReference type="ChEBI" id="CHEBI:43474"/>
        <dbReference type="ChEBI" id="CHEBI:46858"/>
        <dbReference type="ChEBI" id="CHEBI:61978"/>
        <dbReference type="EC" id="3.1.3.48"/>
    </reaction>
</comment>
<evidence type="ECO:0000256" key="3">
    <source>
        <dbReference type="ARBA" id="ARBA00022801"/>
    </source>
</evidence>
<dbReference type="EMBL" id="JAUSWB010000001">
    <property type="protein sequence ID" value="MDQ0427333.1"/>
    <property type="molecule type" value="Genomic_DNA"/>
</dbReference>
<dbReference type="PRINTS" id="PR00719">
    <property type="entry name" value="LMWPTPASE"/>
</dbReference>
<evidence type="ECO:0000256" key="1">
    <source>
        <dbReference type="ARBA" id="ARBA00011063"/>
    </source>
</evidence>
<accession>A0ABU0GPV7</accession>
<gene>
    <name evidence="7" type="ORF">QOZ98_000158</name>
</gene>
<comment type="caution">
    <text evidence="7">The sequence shown here is derived from an EMBL/GenBank/DDBJ whole genome shotgun (WGS) entry which is preliminary data.</text>
</comment>
<keyword evidence="4" id="KW-0904">Protein phosphatase</keyword>
<evidence type="ECO:0000259" key="6">
    <source>
        <dbReference type="SMART" id="SM00226"/>
    </source>
</evidence>
<feature type="domain" description="Phosphotyrosine protein phosphatase I" evidence="6">
    <location>
        <begin position="2"/>
        <end position="147"/>
    </location>
</feature>
<comment type="similarity">
    <text evidence="1">Belongs to the low molecular weight phosphotyrosine protein phosphatase family.</text>
</comment>